<sequence length="264" mass="31115">MSEETSDQSDSELIKSKFEFEKYKYKVEIIKWFIGSVALVLVTALINYGFKDREAGLNEIQQYDKYVTELIILNKDIAQKRMLAQFFAHVTPSEKLKKGWCSYYKEVDKEYQKMIAPILKNDSITRSKYFALQNNKEALTTQEKTKLVALKKQIEDNEKMINPEIILPRKNNSSYEDALQWEEEGFAFLLNKDVTNAILAFRNSENAYNQFHQVYEIAQYLSQNRRRLADPESPFWNTAFRKIANDFSWKMPPEIREQLANPNE</sequence>
<accession>A0ABV9HR40</accession>
<evidence type="ECO:0000313" key="2">
    <source>
        <dbReference type="EMBL" id="MFC4632424.1"/>
    </source>
</evidence>
<name>A0ABV9HR40_9FLAO</name>
<protein>
    <submittedName>
        <fullName evidence="2">Uncharacterized protein</fullName>
    </submittedName>
</protein>
<keyword evidence="1" id="KW-1133">Transmembrane helix</keyword>
<dbReference type="EMBL" id="JBHSFV010000001">
    <property type="protein sequence ID" value="MFC4632424.1"/>
    <property type="molecule type" value="Genomic_DNA"/>
</dbReference>
<keyword evidence="1" id="KW-0472">Membrane</keyword>
<comment type="caution">
    <text evidence="2">The sequence shown here is derived from an EMBL/GenBank/DDBJ whole genome shotgun (WGS) entry which is preliminary data.</text>
</comment>
<gene>
    <name evidence="2" type="ORF">ACFO3O_00785</name>
</gene>
<proteinExistence type="predicted"/>
<evidence type="ECO:0000256" key="1">
    <source>
        <dbReference type="SAM" id="Phobius"/>
    </source>
</evidence>
<reference evidence="3" key="1">
    <citation type="journal article" date="2019" name="Int. J. Syst. Evol. Microbiol.">
        <title>The Global Catalogue of Microorganisms (GCM) 10K type strain sequencing project: providing services to taxonomists for standard genome sequencing and annotation.</title>
        <authorList>
            <consortium name="The Broad Institute Genomics Platform"/>
            <consortium name="The Broad Institute Genome Sequencing Center for Infectious Disease"/>
            <person name="Wu L."/>
            <person name="Ma J."/>
        </authorList>
    </citation>
    <scope>NUCLEOTIDE SEQUENCE [LARGE SCALE GENOMIC DNA]</scope>
    <source>
        <strain evidence="3">YJ-61-S</strain>
    </source>
</reference>
<feature type="transmembrane region" description="Helical" evidence="1">
    <location>
        <begin position="29"/>
        <end position="50"/>
    </location>
</feature>
<organism evidence="2 3">
    <name type="scientific">Dokdonia ponticola</name>
    <dbReference type="NCBI Taxonomy" id="2041041"/>
    <lineage>
        <taxon>Bacteria</taxon>
        <taxon>Pseudomonadati</taxon>
        <taxon>Bacteroidota</taxon>
        <taxon>Flavobacteriia</taxon>
        <taxon>Flavobacteriales</taxon>
        <taxon>Flavobacteriaceae</taxon>
        <taxon>Dokdonia</taxon>
    </lineage>
</organism>
<keyword evidence="3" id="KW-1185">Reference proteome</keyword>
<keyword evidence="1" id="KW-0812">Transmembrane</keyword>
<evidence type="ECO:0000313" key="3">
    <source>
        <dbReference type="Proteomes" id="UP001596043"/>
    </source>
</evidence>
<dbReference type="RefSeq" id="WP_379976616.1">
    <property type="nucleotide sequence ID" value="NZ_JBHSFV010000001.1"/>
</dbReference>
<dbReference type="Proteomes" id="UP001596043">
    <property type="component" value="Unassembled WGS sequence"/>
</dbReference>